<gene>
    <name evidence="2" type="ORF">IAD51_01855</name>
</gene>
<feature type="transmembrane region" description="Helical" evidence="1">
    <location>
        <begin position="171"/>
        <end position="193"/>
    </location>
</feature>
<dbReference type="EMBL" id="DVMN01000030">
    <property type="protein sequence ID" value="HIU20970.1"/>
    <property type="molecule type" value="Genomic_DNA"/>
</dbReference>
<name>A0A9D1HTE8_9FIRM</name>
<organism evidence="2 3">
    <name type="scientific">Candidatus Limadaptatus stercorigallinarum</name>
    <dbReference type="NCBI Taxonomy" id="2840845"/>
    <lineage>
        <taxon>Bacteria</taxon>
        <taxon>Bacillati</taxon>
        <taxon>Bacillota</taxon>
        <taxon>Clostridia</taxon>
        <taxon>Eubacteriales</taxon>
        <taxon>Candidatus Limadaptatus</taxon>
    </lineage>
</organism>
<comment type="caution">
    <text evidence="2">The sequence shown here is derived from an EMBL/GenBank/DDBJ whole genome shotgun (WGS) entry which is preliminary data.</text>
</comment>
<dbReference type="Pfam" id="PF16481">
    <property type="entry name" value="DUF5058"/>
    <property type="match status" value="1"/>
</dbReference>
<keyword evidence="1" id="KW-0812">Transmembrane</keyword>
<evidence type="ECO:0000313" key="2">
    <source>
        <dbReference type="EMBL" id="HIU20970.1"/>
    </source>
</evidence>
<reference evidence="2" key="2">
    <citation type="journal article" date="2021" name="PeerJ">
        <title>Extensive microbial diversity within the chicken gut microbiome revealed by metagenomics and culture.</title>
        <authorList>
            <person name="Gilroy R."/>
            <person name="Ravi A."/>
            <person name="Getino M."/>
            <person name="Pursley I."/>
            <person name="Horton D.L."/>
            <person name="Alikhan N.F."/>
            <person name="Baker D."/>
            <person name="Gharbi K."/>
            <person name="Hall N."/>
            <person name="Watson M."/>
            <person name="Adriaenssens E.M."/>
            <person name="Foster-Nyarko E."/>
            <person name="Jarju S."/>
            <person name="Secka A."/>
            <person name="Antonio M."/>
            <person name="Oren A."/>
            <person name="Chaudhuri R.R."/>
            <person name="La Ragione R."/>
            <person name="Hildebrand F."/>
            <person name="Pallen M.J."/>
        </authorList>
    </citation>
    <scope>NUCLEOTIDE SEQUENCE</scope>
    <source>
        <strain evidence="2">1063</strain>
    </source>
</reference>
<feature type="transmembrane region" description="Helical" evidence="1">
    <location>
        <begin position="208"/>
        <end position="227"/>
    </location>
</feature>
<accession>A0A9D1HTE8</accession>
<feature type="transmembrane region" description="Helical" evidence="1">
    <location>
        <begin position="128"/>
        <end position="150"/>
    </location>
</feature>
<protein>
    <submittedName>
        <fullName evidence="2">DUF5058 family protein</fullName>
    </submittedName>
</protein>
<feature type="transmembrane region" description="Helical" evidence="1">
    <location>
        <begin position="16"/>
        <end position="36"/>
    </location>
</feature>
<feature type="transmembrane region" description="Helical" evidence="1">
    <location>
        <begin position="239"/>
        <end position="260"/>
    </location>
</feature>
<dbReference type="InterPro" id="IPR032479">
    <property type="entry name" value="DUF5058"/>
</dbReference>
<evidence type="ECO:0000256" key="1">
    <source>
        <dbReference type="SAM" id="Phobius"/>
    </source>
</evidence>
<dbReference type="Proteomes" id="UP000824088">
    <property type="component" value="Unassembled WGS sequence"/>
</dbReference>
<evidence type="ECO:0000313" key="3">
    <source>
        <dbReference type="Proteomes" id="UP000824088"/>
    </source>
</evidence>
<proteinExistence type="predicted"/>
<feature type="transmembrane region" description="Helical" evidence="1">
    <location>
        <begin position="56"/>
        <end position="89"/>
    </location>
</feature>
<keyword evidence="1" id="KW-0472">Membrane</keyword>
<dbReference type="AlphaFoldDB" id="A0A9D1HTE8"/>
<sequence length="281" mass="30024">MISTLSAFSFNPDSPLIYGLYGAVVVFVVAMSLYYIVRSLRRAKALKMDMGKIKKVITTSVTFSILPAIGIGIGVVTLIGSIGIALPAIRLSVIGSLQYETMMADGAASAIAGSMNEFLNGTITPQDFVTIATVMTIPIVTGPAVVLILYRKFQPKVQMLSAKTTSTSGGGINIGDMLFEVVFIGMILGYLAMSLTTIASGSGYLDSYYNFIAIVIAALCMYVFDLLINKAGWKWLDSFSTPFSMLIAMAVVAVISYFSYENGWPLTPDPDEVAAVVSALM</sequence>
<reference evidence="2" key="1">
    <citation type="submission" date="2020-10" db="EMBL/GenBank/DDBJ databases">
        <authorList>
            <person name="Gilroy R."/>
        </authorList>
    </citation>
    <scope>NUCLEOTIDE SEQUENCE</scope>
    <source>
        <strain evidence="2">1063</strain>
    </source>
</reference>
<keyword evidence="1" id="KW-1133">Transmembrane helix</keyword>